<gene>
    <name evidence="1" type="ORF">MQN93_42180</name>
</gene>
<dbReference type="Proteomes" id="UP001165270">
    <property type="component" value="Unassembled WGS sequence"/>
</dbReference>
<dbReference type="RefSeq" id="WP_242713671.1">
    <property type="nucleotide sequence ID" value="NZ_JALDAX010000032.1"/>
</dbReference>
<dbReference type="EMBL" id="JALDAX010000032">
    <property type="protein sequence ID" value="MCI3246320.1"/>
    <property type="molecule type" value="Genomic_DNA"/>
</dbReference>
<organism evidence="1 2">
    <name type="scientific">Streptomyces spinosisporus</name>
    <dbReference type="NCBI Taxonomy" id="2927582"/>
    <lineage>
        <taxon>Bacteria</taxon>
        <taxon>Bacillati</taxon>
        <taxon>Actinomycetota</taxon>
        <taxon>Actinomycetes</taxon>
        <taxon>Kitasatosporales</taxon>
        <taxon>Streptomycetaceae</taxon>
        <taxon>Streptomyces</taxon>
    </lineage>
</organism>
<evidence type="ECO:0000313" key="1">
    <source>
        <dbReference type="EMBL" id="MCI3246320.1"/>
    </source>
</evidence>
<proteinExistence type="predicted"/>
<protein>
    <submittedName>
        <fullName evidence="1">Uncharacterized protein</fullName>
    </submittedName>
</protein>
<evidence type="ECO:0000313" key="2">
    <source>
        <dbReference type="Proteomes" id="UP001165270"/>
    </source>
</evidence>
<comment type="caution">
    <text evidence="1">The sequence shown here is derived from an EMBL/GenBank/DDBJ whole genome shotgun (WGS) entry which is preliminary data.</text>
</comment>
<accession>A0ABS9XW63</accession>
<keyword evidence="2" id="KW-1185">Reference proteome</keyword>
<name>A0ABS9XW63_9ACTN</name>
<reference evidence="1" key="1">
    <citation type="submission" date="2022-03" db="EMBL/GenBank/DDBJ databases">
        <title>Streptomyces 7R015 and 7R016 isolated from Barleria lupulina in Thailand.</title>
        <authorList>
            <person name="Kanchanasin P."/>
            <person name="Phongsopitanun W."/>
            <person name="Tanasupawat S."/>
        </authorList>
    </citation>
    <scope>NUCLEOTIDE SEQUENCE</scope>
    <source>
        <strain evidence="1">7R016</strain>
    </source>
</reference>
<sequence>MAEQKIGQLLDTLGVTAELGESDMPTDALVIMKVVTDEGRVAIVIGGSESMDWITQKGLLAGATEITQGGFVDGGQ</sequence>